<dbReference type="Gene3D" id="3.40.630.10">
    <property type="entry name" value="Zn peptidases"/>
    <property type="match status" value="1"/>
</dbReference>
<dbReference type="GO" id="GO:0006508">
    <property type="term" value="P:proteolysis"/>
    <property type="evidence" value="ECO:0007669"/>
    <property type="project" value="UniProtKB-KW"/>
</dbReference>
<keyword evidence="5" id="KW-0378">Hydrolase</keyword>
<accession>A0A0A2EZK3</accession>
<sequence length="363" mass="39767">MNIQTLFDLLGTTSPSGFEKGTIEFVRKEVAGFCHTETDSMGNLYLYQGASNGLKVMITAHADEVGLQITEIDDNGFVYFRKIGGLDIQALPGTMIRVVNKNGSIDGVVGKYPPHILSSEEKRLSPSIEDLWIDFGFNSREEALAKVSIGDYMTIRPTTLITNDEKRIISKGLDNKVGLFVLIELLKEIKNLHPSIQIIGVATVQEELGCRGSVVAANKIHPDLAFCIDVGIATDTPNWDKRQYGAFELGKGVGLTRNADNNEILVQVLANIALQHNIPFQYTLGLLPSGGTESKAIQLAHDGIPTANVNIPSRYMHSAVEMCDLRDIESAIFLLKEGIRGITHYTAKDFNLFARSDGDADSR</sequence>
<keyword evidence="4 8" id="KW-0479">Metal-binding</keyword>
<comment type="caution">
    <text evidence="9">The sequence shown here is derived from an EMBL/GenBank/DDBJ whole genome shotgun (WGS) entry which is preliminary data.</text>
</comment>
<evidence type="ECO:0000256" key="4">
    <source>
        <dbReference type="ARBA" id="ARBA00022723"/>
    </source>
</evidence>
<feature type="binding site" evidence="8">
    <location>
        <position position="61"/>
    </location>
    <ligand>
        <name>Zn(2+)</name>
        <dbReference type="ChEBI" id="CHEBI:29105"/>
        <label>1</label>
    </ligand>
</feature>
<evidence type="ECO:0000256" key="8">
    <source>
        <dbReference type="PIRSR" id="PIRSR001123-2"/>
    </source>
</evidence>
<dbReference type="Proteomes" id="UP000030146">
    <property type="component" value="Unassembled WGS sequence"/>
</dbReference>
<dbReference type="RefSeq" id="WP_039426640.1">
    <property type="nucleotide sequence ID" value="NZ_JRAK01000149.1"/>
</dbReference>
<keyword evidence="2" id="KW-0031">Aminopeptidase</keyword>
<evidence type="ECO:0000313" key="10">
    <source>
        <dbReference type="Proteomes" id="UP000030146"/>
    </source>
</evidence>
<evidence type="ECO:0000256" key="2">
    <source>
        <dbReference type="ARBA" id="ARBA00022438"/>
    </source>
</evidence>
<evidence type="ECO:0000256" key="3">
    <source>
        <dbReference type="ARBA" id="ARBA00022670"/>
    </source>
</evidence>
<feature type="active site" description="Proton acceptor" evidence="7">
    <location>
        <position position="206"/>
    </location>
</feature>
<organism evidence="9 10">
    <name type="scientific">Porphyromonas gulae</name>
    <dbReference type="NCBI Taxonomy" id="111105"/>
    <lineage>
        <taxon>Bacteria</taxon>
        <taxon>Pseudomonadati</taxon>
        <taxon>Bacteroidota</taxon>
        <taxon>Bacteroidia</taxon>
        <taxon>Bacteroidales</taxon>
        <taxon>Porphyromonadaceae</taxon>
        <taxon>Porphyromonas</taxon>
    </lineage>
</organism>
<feature type="binding site" evidence="8">
    <location>
        <position position="229"/>
    </location>
    <ligand>
        <name>Zn(2+)</name>
        <dbReference type="ChEBI" id="CHEBI:29105"/>
        <label>1</label>
    </ligand>
</feature>
<evidence type="ECO:0000256" key="5">
    <source>
        <dbReference type="ARBA" id="ARBA00022801"/>
    </source>
</evidence>
<dbReference type="GO" id="GO:0004177">
    <property type="term" value="F:aminopeptidase activity"/>
    <property type="evidence" value="ECO:0007669"/>
    <property type="project" value="UniProtKB-UniRule"/>
</dbReference>
<dbReference type="InterPro" id="IPR023367">
    <property type="entry name" value="Peptidase_M42_dom2"/>
</dbReference>
<dbReference type="InterPro" id="IPR051464">
    <property type="entry name" value="Peptidase_M42_aminopept"/>
</dbReference>
<evidence type="ECO:0000313" key="9">
    <source>
        <dbReference type="EMBL" id="KGN84338.1"/>
    </source>
</evidence>
<name>A0A0A2EZK3_9PORP</name>
<keyword evidence="10" id="KW-1185">Reference proteome</keyword>
<protein>
    <recommendedName>
        <fullName evidence="11">Endoglucanase</fullName>
    </recommendedName>
</protein>
<dbReference type="SUPFAM" id="SSF53187">
    <property type="entry name" value="Zn-dependent exopeptidases"/>
    <property type="match status" value="1"/>
</dbReference>
<reference evidence="9 10" key="1">
    <citation type="submission" date="2014-08" db="EMBL/GenBank/DDBJ databases">
        <title>Porphyromonas gulae strain:COT-052_OH3439 Genome sequencing.</title>
        <authorList>
            <person name="Wallis C."/>
            <person name="Deusch O."/>
            <person name="O'Flynn C."/>
            <person name="Davis I."/>
            <person name="Jospin G."/>
            <person name="Darling A.E."/>
            <person name="Coil D.A."/>
            <person name="Alexiev A."/>
            <person name="Horsfall A."/>
            <person name="Kirkwood N."/>
            <person name="Harris S."/>
            <person name="Eisen J.A."/>
        </authorList>
    </citation>
    <scope>NUCLEOTIDE SEQUENCE [LARGE SCALE GENOMIC DNA]</scope>
    <source>
        <strain evidence="10">COT-052 OH3439</strain>
    </source>
</reference>
<feature type="binding site" evidence="8">
    <location>
        <position position="174"/>
    </location>
    <ligand>
        <name>Zn(2+)</name>
        <dbReference type="ChEBI" id="CHEBI:29105"/>
        <label>1</label>
    </ligand>
</feature>
<dbReference type="EMBL" id="JRAK01000149">
    <property type="protein sequence ID" value="KGN84338.1"/>
    <property type="molecule type" value="Genomic_DNA"/>
</dbReference>
<feature type="binding site" evidence="8">
    <location>
        <position position="207"/>
    </location>
    <ligand>
        <name>Zn(2+)</name>
        <dbReference type="ChEBI" id="CHEBI:29105"/>
        <label>2</label>
    </ligand>
</feature>
<dbReference type="PANTHER" id="PTHR32481:SF0">
    <property type="entry name" value="AMINOPEPTIDASE YPDE-RELATED"/>
    <property type="match status" value="1"/>
</dbReference>
<dbReference type="PIRSF" id="PIRSF001123">
    <property type="entry name" value="PepA_GA"/>
    <property type="match status" value="1"/>
</dbReference>
<comment type="cofactor">
    <cofactor evidence="8">
        <name>a divalent metal cation</name>
        <dbReference type="ChEBI" id="CHEBI:60240"/>
    </cofactor>
    <text evidence="8">Binds 2 divalent metal cations per subunit.</text>
</comment>
<dbReference type="Gene3D" id="2.40.30.40">
    <property type="entry name" value="Peptidase M42, domain 2"/>
    <property type="match status" value="1"/>
</dbReference>
<feature type="binding site" evidence="8">
    <location>
        <position position="317"/>
    </location>
    <ligand>
        <name>Zn(2+)</name>
        <dbReference type="ChEBI" id="CHEBI:29105"/>
        <label>2</label>
    </ligand>
</feature>
<dbReference type="SUPFAM" id="SSF101821">
    <property type="entry name" value="Aminopeptidase/glucanase lid domain"/>
    <property type="match status" value="1"/>
</dbReference>
<comment type="similarity">
    <text evidence="1 6">Belongs to the peptidase M42 family.</text>
</comment>
<gene>
    <name evidence="9" type="ORF">HR15_11125</name>
</gene>
<evidence type="ECO:0000256" key="6">
    <source>
        <dbReference type="PIRNR" id="PIRNR001123"/>
    </source>
</evidence>
<evidence type="ECO:0000256" key="1">
    <source>
        <dbReference type="ARBA" id="ARBA00006272"/>
    </source>
</evidence>
<evidence type="ECO:0008006" key="11">
    <source>
        <dbReference type="Google" id="ProtNLM"/>
    </source>
</evidence>
<dbReference type="Pfam" id="PF05343">
    <property type="entry name" value="Peptidase_M42"/>
    <property type="match status" value="1"/>
</dbReference>
<dbReference type="InterPro" id="IPR008007">
    <property type="entry name" value="Peptidase_M42"/>
</dbReference>
<evidence type="ECO:0000256" key="7">
    <source>
        <dbReference type="PIRSR" id="PIRSR001123-1"/>
    </source>
</evidence>
<dbReference type="PANTHER" id="PTHR32481">
    <property type="entry name" value="AMINOPEPTIDASE"/>
    <property type="match status" value="1"/>
</dbReference>
<keyword evidence="3" id="KW-0645">Protease</keyword>
<dbReference type="AlphaFoldDB" id="A0A0A2EZK3"/>
<feature type="binding site" evidence="8">
    <location>
        <position position="174"/>
    </location>
    <ligand>
        <name>Zn(2+)</name>
        <dbReference type="ChEBI" id="CHEBI:29105"/>
        <label>2</label>
    </ligand>
</feature>
<proteinExistence type="inferred from homology"/>
<dbReference type="GO" id="GO:0046872">
    <property type="term" value="F:metal ion binding"/>
    <property type="evidence" value="ECO:0007669"/>
    <property type="project" value="UniProtKB-UniRule"/>
</dbReference>